<reference evidence="2" key="1">
    <citation type="journal article" date="2019" name="Int. J. Syst. Evol. Microbiol.">
        <title>The Global Catalogue of Microorganisms (GCM) 10K type strain sequencing project: providing services to taxonomists for standard genome sequencing and annotation.</title>
        <authorList>
            <consortium name="The Broad Institute Genomics Platform"/>
            <consortium name="The Broad Institute Genome Sequencing Center for Infectious Disease"/>
            <person name="Wu L."/>
            <person name="Ma J."/>
        </authorList>
    </citation>
    <scope>NUCLEOTIDE SEQUENCE [LARGE SCALE GENOMIC DNA]</scope>
    <source>
        <strain evidence="2">CECT 7706</strain>
    </source>
</reference>
<gene>
    <name evidence="1" type="ORF">QWZ15_06010</name>
</gene>
<name>A0ABT8C6W2_9BACT</name>
<evidence type="ECO:0000313" key="2">
    <source>
        <dbReference type="Proteomes" id="UP001236663"/>
    </source>
</evidence>
<dbReference type="RefSeq" id="WP_163386637.1">
    <property type="nucleotide sequence ID" value="NZ_JAUFQS010000005.1"/>
</dbReference>
<keyword evidence="2" id="KW-1185">Reference proteome</keyword>
<organism evidence="1 2">
    <name type="scientific">Cyclobacterium jeungdonense</name>
    <dbReference type="NCBI Taxonomy" id="708087"/>
    <lineage>
        <taxon>Bacteria</taxon>
        <taxon>Pseudomonadati</taxon>
        <taxon>Bacteroidota</taxon>
        <taxon>Cytophagia</taxon>
        <taxon>Cytophagales</taxon>
        <taxon>Cyclobacteriaceae</taxon>
        <taxon>Cyclobacterium</taxon>
    </lineage>
</organism>
<dbReference type="InterPro" id="IPR023614">
    <property type="entry name" value="Porin_dom_sf"/>
</dbReference>
<evidence type="ECO:0008006" key="3">
    <source>
        <dbReference type="Google" id="ProtNLM"/>
    </source>
</evidence>
<sequence length="453" mass="52072">MKKVIFTLIGSFMWLSGFGQQDSTLWKPELSLGLRSYFMSTSYWEDYKEDYAWGQMARLSARTLLPHRFQVTAEYMGVLRVLSSDLQALDPRVPNLNRYEAGLFDVNNLDKRVFGKIGNLHLDYLHTDFQAKLGRMEINTPFINVQDGRLSPTFVEGFRWDFQPIPEIAITHHLIWGVSPRSTGNWFNLGESIGMYPVARDELGQPSAYFGHTQVDLAHVLDLKINLEPSSTLLLNHTLVQNIYSTYLAQWDKTWELPDSSVKGITGLQSIVQHGIGDGGNEEIALRYKNPEDFNWILSGRIGLKSKRSLWHVNYTKMGGNGRFLSPREWGKDPFYTFIPRERNEGLESVDAVTTYFQHAFPEKSLQAYSYLGIYYLPDPANAKRNKYALPSYAQANLGLRYAPKKWIEGLNVHLILMSKTALDQKDLRPAWVYNKVNLFHVNAILNYTIPWK</sequence>
<comment type="caution">
    <text evidence="1">The sequence shown here is derived from an EMBL/GenBank/DDBJ whole genome shotgun (WGS) entry which is preliminary data.</text>
</comment>
<evidence type="ECO:0000313" key="1">
    <source>
        <dbReference type="EMBL" id="MDN3687373.1"/>
    </source>
</evidence>
<dbReference type="EMBL" id="JAUFQS010000005">
    <property type="protein sequence ID" value="MDN3687373.1"/>
    <property type="molecule type" value="Genomic_DNA"/>
</dbReference>
<protein>
    <recommendedName>
        <fullName evidence="3">Outer membrane porin, OprD family</fullName>
    </recommendedName>
</protein>
<dbReference type="Proteomes" id="UP001236663">
    <property type="component" value="Unassembled WGS sequence"/>
</dbReference>
<accession>A0ABT8C6W2</accession>
<proteinExistence type="predicted"/>
<dbReference type="Gene3D" id="2.40.160.10">
    <property type="entry name" value="Porin"/>
    <property type="match status" value="1"/>
</dbReference>